<comment type="caution">
    <text evidence="2">Lacks conserved residue(s) required for the propagation of feature annotation.</text>
</comment>
<organism evidence="3 4">
    <name type="scientific">Leptotrombidium deliense</name>
    <dbReference type="NCBI Taxonomy" id="299467"/>
    <lineage>
        <taxon>Eukaryota</taxon>
        <taxon>Metazoa</taxon>
        <taxon>Ecdysozoa</taxon>
        <taxon>Arthropoda</taxon>
        <taxon>Chelicerata</taxon>
        <taxon>Arachnida</taxon>
        <taxon>Acari</taxon>
        <taxon>Acariformes</taxon>
        <taxon>Trombidiformes</taxon>
        <taxon>Prostigmata</taxon>
        <taxon>Anystina</taxon>
        <taxon>Parasitengona</taxon>
        <taxon>Trombiculoidea</taxon>
        <taxon>Trombiculidae</taxon>
        <taxon>Leptotrombidium</taxon>
    </lineage>
</organism>
<proteinExistence type="predicted"/>
<dbReference type="SUPFAM" id="SSF52317">
    <property type="entry name" value="Class I glutamine amidotransferase-like"/>
    <property type="match status" value="1"/>
</dbReference>
<evidence type="ECO:0000313" key="3">
    <source>
        <dbReference type="EMBL" id="RWS19957.1"/>
    </source>
</evidence>
<comment type="caution">
    <text evidence="3">The sequence shown here is derived from an EMBL/GenBank/DDBJ whole genome shotgun (WGS) entry which is preliminary data.</text>
</comment>
<dbReference type="PROSITE" id="PS51275">
    <property type="entry name" value="PEPTIDASE_C26_GGH"/>
    <property type="match status" value="1"/>
</dbReference>
<dbReference type="GO" id="GO:0034722">
    <property type="term" value="F:gamma-glutamyl-peptidase activity"/>
    <property type="evidence" value="ECO:0007669"/>
    <property type="project" value="TreeGrafter"/>
</dbReference>
<evidence type="ECO:0000256" key="1">
    <source>
        <dbReference type="PIRSR" id="PIRSR615527-1"/>
    </source>
</evidence>
<dbReference type="OrthoDB" id="64220at2759"/>
<dbReference type="PANTHER" id="PTHR11315:SF0">
    <property type="entry name" value="FOLATE GAMMA-GLUTAMYL HYDROLASE"/>
    <property type="match status" value="1"/>
</dbReference>
<dbReference type="EMBL" id="NCKV01021247">
    <property type="protein sequence ID" value="RWS19957.1"/>
    <property type="molecule type" value="Genomic_DNA"/>
</dbReference>
<sequence>FIAFIAQVLETENVTVNYHHFCLTIENFEKYGFSEQITPISTNRDKNKVQYVSSMEFKHYPFYGIQFHPEFVLFGFDDDMTAVPHTANAVYVSQYFSRVFVNEARKSFHTFNNKTEEALSLIYNYPLTNKERTYYFPV</sequence>
<dbReference type="Gene3D" id="3.40.50.880">
    <property type="match status" value="1"/>
</dbReference>
<dbReference type="InterPro" id="IPR015527">
    <property type="entry name" value="Pept_C26_g-glut_hydrolase"/>
</dbReference>
<accession>A0A443RX58</accession>
<keyword evidence="4" id="KW-1185">Reference proteome</keyword>
<dbReference type="PANTHER" id="PTHR11315">
    <property type="entry name" value="PROTEASE FAMILY C26 GAMMA-GLUTAMYL HYDROLASE"/>
    <property type="match status" value="1"/>
</dbReference>
<dbReference type="GO" id="GO:0005773">
    <property type="term" value="C:vacuole"/>
    <property type="evidence" value="ECO:0007669"/>
    <property type="project" value="TreeGrafter"/>
</dbReference>
<name>A0A443RX58_9ACAR</name>
<evidence type="ECO:0000313" key="4">
    <source>
        <dbReference type="Proteomes" id="UP000288716"/>
    </source>
</evidence>
<protein>
    <submittedName>
        <fullName evidence="3">Gamma-glutamyl hydrolase-like protein</fullName>
    </submittedName>
</protein>
<reference evidence="3 4" key="1">
    <citation type="journal article" date="2018" name="Gigascience">
        <title>Genomes of trombidid mites reveal novel predicted allergens and laterally-transferred genes associated with secondary metabolism.</title>
        <authorList>
            <person name="Dong X."/>
            <person name="Chaisiri K."/>
            <person name="Xia D."/>
            <person name="Armstrong S.D."/>
            <person name="Fang Y."/>
            <person name="Donnelly M.J."/>
            <person name="Kadowaki T."/>
            <person name="McGarry J.W."/>
            <person name="Darby A.C."/>
            <person name="Makepeace B.L."/>
        </authorList>
    </citation>
    <scope>NUCLEOTIDE SEQUENCE [LARGE SCALE GENOMIC DNA]</scope>
    <source>
        <strain evidence="3">UoL-UT</strain>
    </source>
</reference>
<feature type="non-terminal residue" evidence="3">
    <location>
        <position position="1"/>
    </location>
</feature>
<dbReference type="InterPro" id="IPR029062">
    <property type="entry name" value="Class_I_gatase-like"/>
</dbReference>
<dbReference type="VEuPathDB" id="VectorBase:LDEU012083"/>
<feature type="active site" description="Proton donor" evidence="1">
    <location>
        <position position="68"/>
    </location>
</feature>
<keyword evidence="3" id="KW-0378">Hydrolase</keyword>
<gene>
    <name evidence="3" type="ORF">B4U80_10134</name>
</gene>
<evidence type="ECO:0000256" key="2">
    <source>
        <dbReference type="PROSITE-ProRule" id="PRU00607"/>
    </source>
</evidence>
<dbReference type="Proteomes" id="UP000288716">
    <property type="component" value="Unassembled WGS sequence"/>
</dbReference>
<dbReference type="STRING" id="299467.A0A443RX58"/>
<dbReference type="GO" id="GO:0046900">
    <property type="term" value="P:tetrahydrofolylpolyglutamate metabolic process"/>
    <property type="evidence" value="ECO:0007669"/>
    <property type="project" value="TreeGrafter"/>
</dbReference>
<dbReference type="AlphaFoldDB" id="A0A443RX58"/>